<dbReference type="InterPro" id="IPR007815">
    <property type="entry name" value="Emycin_Estase"/>
</dbReference>
<dbReference type="EMBL" id="JBHTLU010000031">
    <property type="protein sequence ID" value="MFD1223006.1"/>
    <property type="molecule type" value="Genomic_DNA"/>
</dbReference>
<dbReference type="Proteomes" id="UP001597180">
    <property type="component" value="Unassembled WGS sequence"/>
</dbReference>
<keyword evidence="2" id="KW-1185">Reference proteome</keyword>
<dbReference type="InterPro" id="IPR052036">
    <property type="entry name" value="Hydrolase/PRTase-associated"/>
</dbReference>
<dbReference type="Gene3D" id="3.40.1660.10">
    <property type="entry name" value="EreA-like (biosynthetic domain)"/>
    <property type="match status" value="1"/>
</dbReference>
<dbReference type="Gene3D" id="3.30.1870.10">
    <property type="entry name" value="EreA-like, domain 2"/>
    <property type="match status" value="1"/>
</dbReference>
<dbReference type="Pfam" id="PF05139">
    <property type="entry name" value="Erythro_esteras"/>
    <property type="match status" value="1"/>
</dbReference>
<organism evidence="1 2">
    <name type="scientific">Paenibacillus vulneris</name>
    <dbReference type="NCBI Taxonomy" id="1133364"/>
    <lineage>
        <taxon>Bacteria</taxon>
        <taxon>Bacillati</taxon>
        <taxon>Bacillota</taxon>
        <taxon>Bacilli</taxon>
        <taxon>Bacillales</taxon>
        <taxon>Paenibacillaceae</taxon>
        <taxon>Paenibacillus</taxon>
    </lineage>
</organism>
<proteinExistence type="predicted"/>
<dbReference type="PIRSF" id="PIRSF036794">
    <property type="entry name" value="UCP_erythr_ester"/>
    <property type="match status" value="1"/>
</dbReference>
<dbReference type="PANTHER" id="PTHR31299:SF0">
    <property type="entry name" value="ESTERASE, PUTATIVE (AFU_ORTHOLOGUE AFUA_1G05850)-RELATED"/>
    <property type="match status" value="1"/>
</dbReference>
<gene>
    <name evidence="1" type="ORF">ACFQ4B_23075</name>
</gene>
<dbReference type="InterPro" id="IPR014622">
    <property type="entry name" value="UCP036794_erythomycin"/>
</dbReference>
<evidence type="ECO:0000313" key="2">
    <source>
        <dbReference type="Proteomes" id="UP001597180"/>
    </source>
</evidence>
<accession>A0ABW3UT81</accession>
<reference evidence="2" key="1">
    <citation type="journal article" date="2019" name="Int. J. Syst. Evol. Microbiol.">
        <title>The Global Catalogue of Microorganisms (GCM) 10K type strain sequencing project: providing services to taxonomists for standard genome sequencing and annotation.</title>
        <authorList>
            <consortium name="The Broad Institute Genomics Platform"/>
            <consortium name="The Broad Institute Genome Sequencing Center for Infectious Disease"/>
            <person name="Wu L."/>
            <person name="Ma J."/>
        </authorList>
    </citation>
    <scope>NUCLEOTIDE SEQUENCE [LARGE SCALE GENOMIC DNA]</scope>
    <source>
        <strain evidence="2">CCUG 53270</strain>
    </source>
</reference>
<evidence type="ECO:0000313" key="1">
    <source>
        <dbReference type="EMBL" id="MFD1223006.1"/>
    </source>
</evidence>
<name>A0ABW3UT81_9BACL</name>
<dbReference type="RefSeq" id="WP_345588968.1">
    <property type="nucleotide sequence ID" value="NZ_BAABJG010000015.1"/>
</dbReference>
<comment type="caution">
    <text evidence="1">The sequence shown here is derived from an EMBL/GenBank/DDBJ whole genome shotgun (WGS) entry which is preliminary data.</text>
</comment>
<sequence>MPTIQANRTKIIEEIQKLSRPLAGPDAMNPIIEAAGASRFVLLGEASHGTSEFYKLRSELTQRFIQDKGFRFIAVEGDWPSCFIVNRYIKGLPGAASNAEEALQDFHRWPAWMWANQEILELVEWLKSFNAERPLAERVGFYGLDVYSLWESMEQIVSYLERTGSPHVQKAKAAFECFDPYGREGQSYGMSASLFSEGCEEEVVQLLAKLRTERSRTQDPEEAALDAEINGLVAMHAEQYYRAMITKDVESWNIRDRHMVEALKRIAAFYGPDAKAIVWEHNTHIGDARATDMAADGMINVGQLLREEYGPHEVFAVGFGTHHGTVMAGRAWGEDAEVMEVPEGIRDSWEDLLHRSGSGKDLMLMLRDVEETSELMHSVIGHRAIGVVYHPQYERGNYVPTKLPKRYDAFLFIDETKAVQPLAVVPVS</sequence>
<dbReference type="PANTHER" id="PTHR31299">
    <property type="entry name" value="ESTERASE, PUTATIVE (AFU_ORTHOLOGUE AFUA_1G05850)-RELATED"/>
    <property type="match status" value="1"/>
</dbReference>
<protein>
    <submittedName>
        <fullName evidence="1">Erythromycin esterase family protein</fullName>
    </submittedName>
</protein>
<dbReference type="CDD" id="cd14728">
    <property type="entry name" value="Ere-like"/>
    <property type="match status" value="1"/>
</dbReference>
<dbReference type="SUPFAM" id="SSF159501">
    <property type="entry name" value="EreA/ChaN-like"/>
    <property type="match status" value="1"/>
</dbReference>